<gene>
    <name evidence="2" type="ORF">EYF80_049640</name>
</gene>
<protein>
    <submittedName>
        <fullName evidence="2">Uncharacterized protein</fullName>
    </submittedName>
</protein>
<sequence length="107" mass="11797">MPPRRDGVLSSCSRVKSHFVEGPRCTAITLPQPSPTVLASGGSGATGAPEERRKQPRLIKTVLSFYHYSAAETYNQSHAPPAKTPSAVYQNKHVKRKEPFYSLQRTC</sequence>
<accession>A0A4Z2FIV2</accession>
<comment type="caution">
    <text evidence="2">The sequence shown here is derived from an EMBL/GenBank/DDBJ whole genome shotgun (WGS) entry which is preliminary data.</text>
</comment>
<reference evidence="2 3" key="1">
    <citation type="submission" date="2019-03" db="EMBL/GenBank/DDBJ databases">
        <title>First draft genome of Liparis tanakae, snailfish: a comprehensive survey of snailfish specific genes.</title>
        <authorList>
            <person name="Kim W."/>
            <person name="Song I."/>
            <person name="Jeong J.-H."/>
            <person name="Kim D."/>
            <person name="Kim S."/>
            <person name="Ryu S."/>
            <person name="Song J.Y."/>
            <person name="Lee S.K."/>
        </authorList>
    </citation>
    <scope>NUCLEOTIDE SEQUENCE [LARGE SCALE GENOMIC DNA]</scope>
    <source>
        <tissue evidence="2">Muscle</tissue>
    </source>
</reference>
<evidence type="ECO:0000313" key="2">
    <source>
        <dbReference type="EMBL" id="TNN40202.1"/>
    </source>
</evidence>
<proteinExistence type="predicted"/>
<dbReference type="AlphaFoldDB" id="A0A4Z2FIV2"/>
<feature type="region of interest" description="Disordered" evidence="1">
    <location>
        <begin position="31"/>
        <end position="53"/>
    </location>
</feature>
<evidence type="ECO:0000256" key="1">
    <source>
        <dbReference type="SAM" id="MobiDB-lite"/>
    </source>
</evidence>
<evidence type="ECO:0000313" key="3">
    <source>
        <dbReference type="Proteomes" id="UP000314294"/>
    </source>
</evidence>
<name>A0A4Z2FIV2_9TELE</name>
<dbReference type="EMBL" id="SRLO01001210">
    <property type="protein sequence ID" value="TNN40202.1"/>
    <property type="molecule type" value="Genomic_DNA"/>
</dbReference>
<organism evidence="2 3">
    <name type="scientific">Liparis tanakae</name>
    <name type="common">Tanaka's snailfish</name>
    <dbReference type="NCBI Taxonomy" id="230148"/>
    <lineage>
        <taxon>Eukaryota</taxon>
        <taxon>Metazoa</taxon>
        <taxon>Chordata</taxon>
        <taxon>Craniata</taxon>
        <taxon>Vertebrata</taxon>
        <taxon>Euteleostomi</taxon>
        <taxon>Actinopterygii</taxon>
        <taxon>Neopterygii</taxon>
        <taxon>Teleostei</taxon>
        <taxon>Neoteleostei</taxon>
        <taxon>Acanthomorphata</taxon>
        <taxon>Eupercaria</taxon>
        <taxon>Perciformes</taxon>
        <taxon>Cottioidei</taxon>
        <taxon>Cottales</taxon>
        <taxon>Liparidae</taxon>
        <taxon>Liparis</taxon>
    </lineage>
</organism>
<dbReference type="Proteomes" id="UP000314294">
    <property type="component" value="Unassembled WGS sequence"/>
</dbReference>
<keyword evidence="3" id="KW-1185">Reference proteome</keyword>